<dbReference type="InterPro" id="IPR029058">
    <property type="entry name" value="AB_hydrolase_fold"/>
</dbReference>
<name>A0A2Z2NUQ8_9GAMM</name>
<dbReference type="NCBIfam" id="TIGR00976">
    <property type="entry name" value="CocE_NonD"/>
    <property type="match status" value="1"/>
</dbReference>
<dbReference type="AlphaFoldDB" id="A0A2Z2NUQ8"/>
<dbReference type="InterPro" id="IPR005674">
    <property type="entry name" value="CocE/Ser_esterase"/>
</dbReference>
<dbReference type="EMBL" id="CP018632">
    <property type="protein sequence ID" value="ASJ74235.1"/>
    <property type="molecule type" value="Genomic_DNA"/>
</dbReference>
<accession>A0A2Z2NUQ8</accession>
<keyword evidence="4" id="KW-1185">Reference proteome</keyword>
<evidence type="ECO:0000256" key="1">
    <source>
        <dbReference type="ARBA" id="ARBA00022801"/>
    </source>
</evidence>
<evidence type="ECO:0000259" key="2">
    <source>
        <dbReference type="SMART" id="SM00939"/>
    </source>
</evidence>
<dbReference type="KEGG" id="gai:IMCC3135_20790"/>
<dbReference type="SMART" id="SM00939">
    <property type="entry name" value="PepX_C"/>
    <property type="match status" value="1"/>
</dbReference>
<dbReference type="InterPro" id="IPR000383">
    <property type="entry name" value="Xaa-Pro-like_dom"/>
</dbReference>
<reference evidence="3 4" key="1">
    <citation type="submission" date="2016-12" db="EMBL/GenBank/DDBJ databases">
        <authorList>
            <person name="Song W.-J."/>
            <person name="Kurnit D.M."/>
        </authorList>
    </citation>
    <scope>NUCLEOTIDE SEQUENCE [LARGE SCALE GENOMIC DNA]</scope>
    <source>
        <strain evidence="3 4">IMCC3135</strain>
    </source>
</reference>
<dbReference type="SUPFAM" id="SSF49785">
    <property type="entry name" value="Galactose-binding domain-like"/>
    <property type="match status" value="1"/>
</dbReference>
<dbReference type="Proteomes" id="UP000250079">
    <property type="component" value="Chromosome"/>
</dbReference>
<dbReference type="InterPro" id="IPR050585">
    <property type="entry name" value="Xaa-Pro_dipeptidyl-ppase/CocE"/>
</dbReference>
<dbReference type="InterPro" id="IPR013736">
    <property type="entry name" value="Xaa-Pro_dipept_C"/>
</dbReference>
<sequence>MSGTDTVNDFPCQITDQPDVGIYMSDGCRLSVRIWMPADASLHPVPAIVEHLPYRKRDGTIARDELMHPWFASHGYACLRIDMRGSGDSGGFMEDEYTDQEWQDASEVIAWASSQSWCTGRVGMMGISWGGFNGLQLAAMRPPALQAVITLCSSVDRFADDIHYKGGCLLGENIGWAANMLSYSSRPPDKALVGEDWRAMWMARLEQLPLMASTWHGHQSRDAYWQRGSVCEDYTAIQAAVLTVGGWHDGYRNTVSHLLGKLTSPVKGIVGPWIHKYPHYAAPQPAIGFLQEAKRWWDQWLKDEDTGVKNEPDYRVWLMDSIAPARWLPERPGRWIAESDWPSSSIQSQLFNLGHDLTVTDAPATGTLHQNVPGSQANADGCFLATITSPQDCGQAAGEYFPFAFGPELPDEQSVDDQGSMIFDGEILSTALDIVGAPELNLFASVDQPFGMICVRLCDLRPDGSSALITLGLMNLVHADRPEHPLAPVPGELTMYKVVLDQIAYRIPAGHRLRIALSTSYWPFVWPQPGVFELTVSSGALSLPVRPEQTDNVSFEPPETSPAWAVDVIRKACSTRATLKDEKSGIVTTRISNDFGENRDQAHGLLSGSETHEIWSIHPDDPLSANVSITWSQTGGRDEWQWATDVEVHMHCDAKAFYVSAVLIATESGTQVFRREYKDTIAREFV</sequence>
<dbReference type="PANTHER" id="PTHR43056">
    <property type="entry name" value="PEPTIDASE S9 PROLYL OLIGOPEPTIDASE"/>
    <property type="match status" value="1"/>
</dbReference>
<evidence type="ECO:0000313" key="3">
    <source>
        <dbReference type="EMBL" id="ASJ74235.1"/>
    </source>
</evidence>
<dbReference type="Gene3D" id="2.60.120.260">
    <property type="entry name" value="Galactose-binding domain-like"/>
    <property type="match status" value="1"/>
</dbReference>
<proteinExistence type="predicted"/>
<feature type="domain" description="Xaa-Pro dipeptidyl-peptidase C-terminal" evidence="2">
    <location>
        <begin position="294"/>
        <end position="561"/>
    </location>
</feature>
<gene>
    <name evidence="3" type="primary">cocE</name>
    <name evidence="3" type="ORF">IMCC3135_20790</name>
</gene>
<dbReference type="Pfam" id="PF08530">
    <property type="entry name" value="PepX_C"/>
    <property type="match status" value="1"/>
</dbReference>
<protein>
    <submittedName>
        <fullName evidence="3">Cocaine esterase</fullName>
        <ecNumber evidence="3">3.1.1.84</ecNumber>
    </submittedName>
</protein>
<evidence type="ECO:0000313" key="4">
    <source>
        <dbReference type="Proteomes" id="UP000250079"/>
    </source>
</evidence>
<dbReference type="SUPFAM" id="SSF53474">
    <property type="entry name" value="alpha/beta-Hydrolases"/>
    <property type="match status" value="1"/>
</dbReference>
<dbReference type="RefSeq" id="WP_205737639.1">
    <property type="nucleotide sequence ID" value="NZ_CP018632.1"/>
</dbReference>
<keyword evidence="1 3" id="KW-0378">Hydrolase</keyword>
<dbReference type="GO" id="GO:0008239">
    <property type="term" value="F:dipeptidyl-peptidase activity"/>
    <property type="evidence" value="ECO:0007669"/>
    <property type="project" value="InterPro"/>
</dbReference>
<dbReference type="EC" id="3.1.1.84" evidence="3"/>
<dbReference type="Gene3D" id="3.40.50.1820">
    <property type="entry name" value="alpha/beta hydrolase"/>
    <property type="match status" value="2"/>
</dbReference>
<dbReference type="InterPro" id="IPR008979">
    <property type="entry name" value="Galactose-bd-like_sf"/>
</dbReference>
<dbReference type="PANTHER" id="PTHR43056:SF10">
    <property type="entry name" value="COCE_NOND FAMILY, PUTATIVE (AFU_ORTHOLOGUE AFUA_7G00600)-RELATED"/>
    <property type="match status" value="1"/>
</dbReference>
<dbReference type="Pfam" id="PF02129">
    <property type="entry name" value="Peptidase_S15"/>
    <property type="match status" value="1"/>
</dbReference>
<organism evidence="3 4">
    <name type="scientific">Granulosicoccus antarcticus IMCC3135</name>
    <dbReference type="NCBI Taxonomy" id="1192854"/>
    <lineage>
        <taxon>Bacteria</taxon>
        <taxon>Pseudomonadati</taxon>
        <taxon>Pseudomonadota</taxon>
        <taxon>Gammaproteobacteria</taxon>
        <taxon>Chromatiales</taxon>
        <taxon>Granulosicoccaceae</taxon>
        <taxon>Granulosicoccus</taxon>
    </lineage>
</organism>